<dbReference type="Proteomes" id="UP000324705">
    <property type="component" value="Chromosome 7B"/>
</dbReference>
<reference evidence="2 3" key="1">
    <citation type="submission" date="2017-09" db="EMBL/GenBank/DDBJ databases">
        <authorList>
            <consortium name="International Durum Wheat Genome Sequencing Consortium (IDWGSC)"/>
            <person name="Milanesi L."/>
        </authorList>
    </citation>
    <scope>NUCLEOTIDE SEQUENCE [LARGE SCALE GENOMIC DNA]</scope>
    <source>
        <strain evidence="3">cv. Svevo</strain>
    </source>
</reference>
<protein>
    <submittedName>
        <fullName evidence="2">Uncharacterized protein</fullName>
    </submittedName>
</protein>
<proteinExistence type="predicted"/>
<sequence length="102" mass="11513">MFLLKDVLMESQPSRFSARRTRKEELKLNCQTSERVEAATTETKTNMHDYNVMHEGSTDFNKSKTKMGVAAAKKSTKRKSLSKRTKPSNAVSNKDSKEPTGD</sequence>
<dbReference type="AlphaFoldDB" id="A0A9R1A587"/>
<evidence type="ECO:0000313" key="3">
    <source>
        <dbReference type="Proteomes" id="UP000324705"/>
    </source>
</evidence>
<keyword evidence="3" id="KW-1185">Reference proteome</keyword>
<dbReference type="Gramene" id="TRITD7Bv1G138900.1">
    <property type="protein sequence ID" value="TRITD7Bv1G138900.1"/>
    <property type="gene ID" value="TRITD7Bv1G138900"/>
</dbReference>
<accession>A0A9R1A587</accession>
<evidence type="ECO:0000313" key="2">
    <source>
        <dbReference type="EMBL" id="VAI89141.1"/>
    </source>
</evidence>
<organism evidence="2 3">
    <name type="scientific">Triticum turgidum subsp. durum</name>
    <name type="common">Durum wheat</name>
    <name type="synonym">Triticum durum</name>
    <dbReference type="NCBI Taxonomy" id="4567"/>
    <lineage>
        <taxon>Eukaryota</taxon>
        <taxon>Viridiplantae</taxon>
        <taxon>Streptophyta</taxon>
        <taxon>Embryophyta</taxon>
        <taxon>Tracheophyta</taxon>
        <taxon>Spermatophyta</taxon>
        <taxon>Magnoliopsida</taxon>
        <taxon>Liliopsida</taxon>
        <taxon>Poales</taxon>
        <taxon>Poaceae</taxon>
        <taxon>BOP clade</taxon>
        <taxon>Pooideae</taxon>
        <taxon>Triticodae</taxon>
        <taxon>Triticeae</taxon>
        <taxon>Triticinae</taxon>
        <taxon>Triticum</taxon>
    </lineage>
</organism>
<evidence type="ECO:0000256" key="1">
    <source>
        <dbReference type="SAM" id="MobiDB-lite"/>
    </source>
</evidence>
<gene>
    <name evidence="2" type="ORF">TRITD_7Bv1G138900</name>
</gene>
<dbReference type="EMBL" id="LT934124">
    <property type="protein sequence ID" value="VAI89141.1"/>
    <property type="molecule type" value="Genomic_DNA"/>
</dbReference>
<feature type="region of interest" description="Disordered" evidence="1">
    <location>
        <begin position="52"/>
        <end position="102"/>
    </location>
</feature>
<feature type="compositionally biased region" description="Basic residues" evidence="1">
    <location>
        <begin position="74"/>
        <end position="86"/>
    </location>
</feature>
<name>A0A9R1A587_TRITD</name>